<keyword evidence="2" id="KW-1185">Reference proteome</keyword>
<dbReference type="Proteomes" id="UP000553632">
    <property type="component" value="Unassembled WGS sequence"/>
</dbReference>
<accession>A0A7J6U752</accession>
<comment type="caution">
    <text evidence="1">The sequence shown here is derived from an EMBL/GenBank/DDBJ whole genome shotgun (WGS) entry which is preliminary data.</text>
</comment>
<dbReference type="EMBL" id="JABANO010005508">
    <property type="protein sequence ID" value="KAF4753393.1"/>
    <property type="molecule type" value="Genomic_DNA"/>
</dbReference>
<evidence type="ECO:0000313" key="1">
    <source>
        <dbReference type="EMBL" id="KAF4753393.1"/>
    </source>
</evidence>
<reference evidence="1 2" key="1">
    <citation type="submission" date="2020-04" db="EMBL/GenBank/DDBJ databases">
        <title>Perkinsus olseni comparative genomics.</title>
        <authorList>
            <person name="Bogema D.R."/>
        </authorList>
    </citation>
    <scope>NUCLEOTIDE SEQUENCE [LARGE SCALE GENOMIC DNA]</scope>
    <source>
        <strain evidence="1 2">ATCC PRA-207</strain>
    </source>
</reference>
<proteinExistence type="predicted"/>
<sequence length="169" mass="19185">MFSKISILSLDYPLFASGHSGFYDWNGRSIQCTFLSRSRRLEVLVLEDIVRTSLIDCPETEDLVQFTHRFQNGMSAHYDGIMARSFRVNGSDWDPLSGLNDAAFQADRESVFSRTKSEDSVRDLIAKICPAVVDTIKNKYGTKFKRLCAQYHALTLRALTEGWAFSNLV</sequence>
<organism evidence="1 2">
    <name type="scientific">Perkinsus olseni</name>
    <name type="common">Perkinsus atlanticus</name>
    <dbReference type="NCBI Taxonomy" id="32597"/>
    <lineage>
        <taxon>Eukaryota</taxon>
        <taxon>Sar</taxon>
        <taxon>Alveolata</taxon>
        <taxon>Perkinsozoa</taxon>
        <taxon>Perkinsea</taxon>
        <taxon>Perkinsida</taxon>
        <taxon>Perkinsidae</taxon>
        <taxon>Perkinsus</taxon>
    </lineage>
</organism>
<gene>
    <name evidence="1" type="ORF">FOZ63_028400</name>
</gene>
<dbReference type="AlphaFoldDB" id="A0A7J6U752"/>
<protein>
    <submittedName>
        <fullName evidence="1">Uncharacterized protein</fullName>
    </submittedName>
</protein>
<name>A0A7J6U752_PEROL</name>
<evidence type="ECO:0000313" key="2">
    <source>
        <dbReference type="Proteomes" id="UP000553632"/>
    </source>
</evidence>